<evidence type="ECO:0000313" key="9">
    <source>
        <dbReference type="EMBL" id="PIK59779.1"/>
    </source>
</evidence>
<keyword evidence="10" id="KW-1185">Reference proteome</keyword>
<name>A0A2G8LHP7_STIJA</name>
<feature type="compositionally biased region" description="Low complexity" evidence="8">
    <location>
        <begin position="399"/>
        <end position="417"/>
    </location>
</feature>
<dbReference type="GO" id="GO:0001096">
    <property type="term" value="F:TFIIF-class transcription factor complex binding"/>
    <property type="evidence" value="ECO:0007669"/>
    <property type="project" value="TreeGrafter"/>
</dbReference>
<dbReference type="SUPFAM" id="SSF50916">
    <property type="entry name" value="Rap30/74 interaction domains"/>
    <property type="match status" value="1"/>
</dbReference>
<dbReference type="GO" id="GO:0032968">
    <property type="term" value="P:positive regulation of transcription elongation by RNA polymerase II"/>
    <property type="evidence" value="ECO:0007669"/>
    <property type="project" value="InterPro"/>
</dbReference>
<dbReference type="PANTHER" id="PTHR13011:SF0">
    <property type="entry name" value="GENERAL TRANSCRIPTION FACTOR IIF SUBUNIT 1"/>
    <property type="match status" value="1"/>
</dbReference>
<organism evidence="9 10">
    <name type="scientific">Stichopus japonicus</name>
    <name type="common">Sea cucumber</name>
    <dbReference type="NCBI Taxonomy" id="307972"/>
    <lineage>
        <taxon>Eukaryota</taxon>
        <taxon>Metazoa</taxon>
        <taxon>Echinodermata</taxon>
        <taxon>Eleutherozoa</taxon>
        <taxon>Echinozoa</taxon>
        <taxon>Holothuroidea</taxon>
        <taxon>Aspidochirotacea</taxon>
        <taxon>Aspidochirotida</taxon>
        <taxon>Stichopodidae</taxon>
        <taxon>Apostichopus</taxon>
    </lineage>
</organism>
<dbReference type="Proteomes" id="UP000230750">
    <property type="component" value="Unassembled WGS sequence"/>
</dbReference>
<evidence type="ECO:0000256" key="7">
    <source>
        <dbReference type="RuleBase" id="RU366044"/>
    </source>
</evidence>
<feature type="region of interest" description="Disordered" evidence="8">
    <location>
        <begin position="214"/>
        <end position="511"/>
    </location>
</feature>
<dbReference type="GO" id="GO:0003677">
    <property type="term" value="F:DNA binding"/>
    <property type="evidence" value="ECO:0007669"/>
    <property type="project" value="UniProtKB-KW"/>
</dbReference>
<dbReference type="InterPro" id="IPR008851">
    <property type="entry name" value="TFIIF-alpha"/>
</dbReference>
<dbReference type="InterPro" id="IPR011039">
    <property type="entry name" value="TFIIF_interaction"/>
</dbReference>
<proteinExistence type="inferred from homology"/>
<evidence type="ECO:0000256" key="4">
    <source>
        <dbReference type="ARBA" id="ARBA00023125"/>
    </source>
</evidence>
<keyword evidence="6 7" id="KW-0539">Nucleus</keyword>
<evidence type="ECO:0000313" key="10">
    <source>
        <dbReference type="Proteomes" id="UP000230750"/>
    </source>
</evidence>
<feature type="non-terminal residue" evidence="9">
    <location>
        <position position="511"/>
    </location>
</feature>
<feature type="compositionally biased region" description="Basic and acidic residues" evidence="8">
    <location>
        <begin position="430"/>
        <end position="465"/>
    </location>
</feature>
<dbReference type="PANTHER" id="PTHR13011">
    <property type="entry name" value="TFIIF-ALPHA"/>
    <property type="match status" value="1"/>
</dbReference>
<accession>A0A2G8LHP7</accession>
<dbReference type="OrthoDB" id="76676at2759"/>
<gene>
    <name evidence="9" type="ORF">BSL78_03351</name>
</gene>
<dbReference type="Pfam" id="PF05793">
    <property type="entry name" value="TFIIF_alpha"/>
    <property type="match status" value="1"/>
</dbReference>
<feature type="compositionally biased region" description="Acidic residues" evidence="8">
    <location>
        <begin position="302"/>
        <end position="314"/>
    </location>
</feature>
<keyword evidence="4 7" id="KW-0238">DNA-binding</keyword>
<dbReference type="GO" id="GO:0016251">
    <property type="term" value="F:RNA polymerase II general transcription initiation factor activity"/>
    <property type="evidence" value="ECO:0007669"/>
    <property type="project" value="TreeGrafter"/>
</dbReference>
<evidence type="ECO:0000256" key="2">
    <source>
        <dbReference type="ARBA" id="ARBA00005249"/>
    </source>
</evidence>
<comment type="similarity">
    <text evidence="2 7">Belongs to the TFIIF alpha subunit family.</text>
</comment>
<evidence type="ECO:0000256" key="6">
    <source>
        <dbReference type="ARBA" id="ARBA00023242"/>
    </source>
</evidence>
<feature type="compositionally biased region" description="Basic and acidic residues" evidence="8">
    <location>
        <begin position="349"/>
        <end position="373"/>
    </location>
</feature>
<evidence type="ECO:0000256" key="5">
    <source>
        <dbReference type="ARBA" id="ARBA00023163"/>
    </source>
</evidence>
<feature type="compositionally biased region" description="Basic and acidic residues" evidence="8">
    <location>
        <begin position="214"/>
        <end position="230"/>
    </location>
</feature>
<keyword evidence="5 7" id="KW-0804">Transcription</keyword>
<reference evidence="9 10" key="1">
    <citation type="journal article" date="2017" name="PLoS Biol.">
        <title>The sea cucumber genome provides insights into morphological evolution and visceral regeneration.</title>
        <authorList>
            <person name="Zhang X."/>
            <person name="Sun L."/>
            <person name="Yuan J."/>
            <person name="Sun Y."/>
            <person name="Gao Y."/>
            <person name="Zhang L."/>
            <person name="Li S."/>
            <person name="Dai H."/>
            <person name="Hamel J.F."/>
            <person name="Liu C."/>
            <person name="Yu Y."/>
            <person name="Liu S."/>
            <person name="Lin W."/>
            <person name="Guo K."/>
            <person name="Jin S."/>
            <person name="Xu P."/>
            <person name="Storey K.B."/>
            <person name="Huan P."/>
            <person name="Zhang T."/>
            <person name="Zhou Y."/>
            <person name="Zhang J."/>
            <person name="Lin C."/>
            <person name="Li X."/>
            <person name="Xing L."/>
            <person name="Huo D."/>
            <person name="Sun M."/>
            <person name="Wang L."/>
            <person name="Mercier A."/>
            <person name="Li F."/>
            <person name="Yang H."/>
            <person name="Xiang J."/>
        </authorList>
    </citation>
    <scope>NUCLEOTIDE SEQUENCE [LARGE SCALE GENOMIC DNA]</scope>
    <source>
        <strain evidence="9">Shaxun</strain>
        <tissue evidence="9">Muscle</tissue>
    </source>
</reference>
<feature type="non-terminal residue" evidence="9">
    <location>
        <position position="1"/>
    </location>
</feature>
<dbReference type="STRING" id="307972.A0A2G8LHP7"/>
<feature type="compositionally biased region" description="Acidic residues" evidence="8">
    <location>
        <begin position="236"/>
        <end position="256"/>
    </location>
</feature>
<comment type="subcellular location">
    <subcellularLocation>
        <location evidence="1 7">Nucleus</location>
    </subcellularLocation>
</comment>
<evidence type="ECO:0000256" key="1">
    <source>
        <dbReference type="ARBA" id="ARBA00004123"/>
    </source>
</evidence>
<evidence type="ECO:0000256" key="3">
    <source>
        <dbReference type="ARBA" id="ARBA00023015"/>
    </source>
</evidence>
<feature type="compositionally biased region" description="Acidic residues" evidence="8">
    <location>
        <begin position="284"/>
        <end position="294"/>
    </location>
</feature>
<feature type="compositionally biased region" description="Basic and acidic residues" evidence="8">
    <location>
        <begin position="315"/>
        <end position="330"/>
    </location>
</feature>
<evidence type="ECO:0000256" key="8">
    <source>
        <dbReference type="SAM" id="MobiDB-lite"/>
    </source>
</evidence>
<keyword evidence="3 7" id="KW-0805">Transcription regulation</keyword>
<dbReference type="AlphaFoldDB" id="A0A2G8LHP7"/>
<dbReference type="EMBL" id="MRZV01000074">
    <property type="protein sequence ID" value="PIK59779.1"/>
    <property type="molecule type" value="Genomic_DNA"/>
</dbReference>
<feature type="compositionally biased region" description="Acidic residues" evidence="8">
    <location>
        <begin position="331"/>
        <end position="348"/>
    </location>
</feature>
<sequence length="511" mass="57343">IGDFSGRIRGNIIFSYICSPLKGTMASTSHSPGGSNIIGEFSVKIPKKSNKKYSVMQFNRHTKVDFKQWSQIKMERENNFKEFKATVGEEMPVYGAGSEFGRERREEARKKKYGVRVHKYKEEDQPWILKLGGKQGKKFKGRKEGLVAENSCYYILKQLPDSSFEAHPVDSFYNFAPMIQYRTLNAEEAEEEFGRRDRTMNFFTVMLQKKLKDTTEEADQEGKQKKDSKSKGLTITEDDEFQNLLLSDDEGSDDNGDSSSKKKSKKQDGKGGKDKKTKKKTVDDEAEEESDEGDFDARELDYISEESSEGEAEIEEKHDIKGIDQELQKMEEDEQENEENEAQEEGEGEASKEEGEIDNNKQGDDSDSSHSDSSDSDIDDTKIQSALLMQKRPGKKSSNKSSSRSSTSSRSNTPTPNDTTMTLSDAAVKLQKEPDASGKVKKAENLSSRSTEKGESKKIKTENGDNKFQAIKRPASSSSGEHLKAKKMRTESPVPRTGTPPSEQGITEDIV</sequence>
<comment type="function">
    <text evidence="7">TFIIF is a general transcription initiation factor that binds to RNA polymerase II and helps to recruit it to the initiation complex in collaboration with TFIIB. It promotes transcription elongation.</text>
</comment>
<dbReference type="GO" id="GO:0005674">
    <property type="term" value="C:transcription factor TFIIF complex"/>
    <property type="evidence" value="ECO:0007669"/>
    <property type="project" value="TreeGrafter"/>
</dbReference>
<comment type="caution">
    <text evidence="9">The sequence shown here is derived from an EMBL/GenBank/DDBJ whole genome shotgun (WGS) entry which is preliminary data.</text>
</comment>
<dbReference type="GO" id="GO:0006367">
    <property type="term" value="P:transcription initiation at RNA polymerase II promoter"/>
    <property type="evidence" value="ECO:0007669"/>
    <property type="project" value="InterPro"/>
</dbReference>
<protein>
    <recommendedName>
        <fullName evidence="7">Transcription initiation factor IIF subunit alpha</fullName>
    </recommendedName>
</protein>